<feature type="chain" id="PRO_5035713216" evidence="2">
    <location>
        <begin position="17"/>
        <end position="326"/>
    </location>
</feature>
<proteinExistence type="predicted"/>
<name>A0A8S0RSE9_OLEEU</name>
<protein>
    <submittedName>
        <fullName evidence="3">Uncharacterized protein</fullName>
    </submittedName>
</protein>
<dbReference type="Proteomes" id="UP000594638">
    <property type="component" value="Unassembled WGS sequence"/>
</dbReference>
<organism evidence="3 4">
    <name type="scientific">Olea europaea subsp. europaea</name>
    <dbReference type="NCBI Taxonomy" id="158383"/>
    <lineage>
        <taxon>Eukaryota</taxon>
        <taxon>Viridiplantae</taxon>
        <taxon>Streptophyta</taxon>
        <taxon>Embryophyta</taxon>
        <taxon>Tracheophyta</taxon>
        <taxon>Spermatophyta</taxon>
        <taxon>Magnoliopsida</taxon>
        <taxon>eudicotyledons</taxon>
        <taxon>Gunneridae</taxon>
        <taxon>Pentapetalae</taxon>
        <taxon>asterids</taxon>
        <taxon>lamiids</taxon>
        <taxon>Lamiales</taxon>
        <taxon>Oleaceae</taxon>
        <taxon>Oleeae</taxon>
        <taxon>Olea</taxon>
    </lineage>
</organism>
<reference evidence="3 4" key="1">
    <citation type="submission" date="2019-12" db="EMBL/GenBank/DDBJ databases">
        <authorList>
            <person name="Alioto T."/>
            <person name="Alioto T."/>
            <person name="Gomez Garrido J."/>
        </authorList>
    </citation>
    <scope>NUCLEOTIDE SEQUENCE [LARGE SCALE GENOMIC DNA]</scope>
</reference>
<gene>
    <name evidence="3" type="ORF">OLEA9_A035690</name>
</gene>
<dbReference type="EMBL" id="CACTIH010003697">
    <property type="protein sequence ID" value="CAA2982491.1"/>
    <property type="molecule type" value="Genomic_DNA"/>
</dbReference>
<accession>A0A8S0RSE9</accession>
<feature type="region of interest" description="Disordered" evidence="1">
    <location>
        <begin position="168"/>
        <end position="205"/>
    </location>
</feature>
<dbReference type="PANTHER" id="PTHR34120">
    <property type="entry name" value="EXPRESSED PROTEIN"/>
    <property type="match status" value="1"/>
</dbReference>
<keyword evidence="2" id="KW-0732">Signal</keyword>
<evidence type="ECO:0000256" key="2">
    <source>
        <dbReference type="SAM" id="SignalP"/>
    </source>
</evidence>
<dbReference type="AlphaFoldDB" id="A0A8S0RSE9"/>
<evidence type="ECO:0000313" key="4">
    <source>
        <dbReference type="Proteomes" id="UP000594638"/>
    </source>
</evidence>
<feature type="compositionally biased region" description="Low complexity" evidence="1">
    <location>
        <begin position="100"/>
        <end position="118"/>
    </location>
</feature>
<dbReference type="Gramene" id="OE9A035690T1">
    <property type="protein sequence ID" value="OE9A035690C1"/>
    <property type="gene ID" value="OE9A035690"/>
</dbReference>
<sequence length="326" mass="36764">MFFIFIFLLYVLHKFPIHHHLSLSQSSMMPQVDLDRKIVCETLADEDLPKNEEIPDSAGSVHVPPAPDYPPESFWLLKDAEYDWLDRNAFYECKESTRGNSNSTNLNPSIIPNSNSNSQRVPVNFKSKVSIIGLPKTQKTSYVDSKRRCCKPTNIRLFPKRSESEVKRADSVAEPSSPKVSCMGRVRSKSGRRRSNSLKMNAEKTRARREKQKIGFYSKLMSVIFCMKVHSNPVRSGSRRVVVEEAVEPQRKSVSVKLREIPVSDWIGRNKTVLFGPAVRVLDCEGFKSGDFDVIGFRSERGTTAGKLITDGAYKSCVEVERGAVG</sequence>
<feature type="signal peptide" evidence="2">
    <location>
        <begin position="1"/>
        <end position="16"/>
    </location>
</feature>
<evidence type="ECO:0000256" key="1">
    <source>
        <dbReference type="SAM" id="MobiDB-lite"/>
    </source>
</evidence>
<comment type="caution">
    <text evidence="3">The sequence shown here is derived from an EMBL/GenBank/DDBJ whole genome shotgun (WGS) entry which is preliminary data.</text>
</comment>
<keyword evidence="4" id="KW-1185">Reference proteome</keyword>
<evidence type="ECO:0000313" key="3">
    <source>
        <dbReference type="EMBL" id="CAA2982491.1"/>
    </source>
</evidence>
<feature type="compositionally biased region" description="Basic residues" evidence="1">
    <location>
        <begin position="186"/>
        <end position="196"/>
    </location>
</feature>
<feature type="region of interest" description="Disordered" evidence="1">
    <location>
        <begin position="96"/>
        <end position="119"/>
    </location>
</feature>
<dbReference type="OrthoDB" id="696504at2759"/>
<dbReference type="PANTHER" id="PTHR34120:SF2">
    <property type="entry name" value="OS01G0860900 PROTEIN"/>
    <property type="match status" value="1"/>
</dbReference>